<dbReference type="Pfam" id="PF07284">
    <property type="entry name" value="BCHF"/>
    <property type="match status" value="1"/>
</dbReference>
<dbReference type="Proteomes" id="UP000542353">
    <property type="component" value="Unassembled WGS sequence"/>
</dbReference>
<keyword evidence="2" id="KW-1133">Transmembrane helix</keyword>
<organism evidence="3 4">
    <name type="scientific">Rhodopseudomonas rhenobacensis</name>
    <dbReference type="NCBI Taxonomy" id="87461"/>
    <lineage>
        <taxon>Bacteria</taxon>
        <taxon>Pseudomonadati</taxon>
        <taxon>Pseudomonadota</taxon>
        <taxon>Alphaproteobacteria</taxon>
        <taxon>Hyphomicrobiales</taxon>
        <taxon>Nitrobacteraceae</taxon>
        <taxon>Rhodopseudomonas</taxon>
    </lineage>
</organism>
<evidence type="ECO:0000313" key="4">
    <source>
        <dbReference type="Proteomes" id="UP000542353"/>
    </source>
</evidence>
<sequence>MHRQDDSEQDQVGGGERPSLSVGPVSHHRDAPVSNTLYNPVSDLAARGHATAAAEPHQEPVTHSKINAARQGFKPLYTPEQRIRRDATKWTLVQGILAPIQFLIFLISLALVIRYLVTGDGFAVATTSVVIKTLVLYTIMITGAIWEREVFGCYLFAPAFFWEDVFSFLVLALHTAYLVMLFGGLGDPQQQMFVALAAYASYVINATQFILKLRAARLDERNKALAVSTSGSRV</sequence>
<keyword evidence="2" id="KW-0472">Membrane</keyword>
<feature type="region of interest" description="Disordered" evidence="1">
    <location>
        <begin position="1"/>
        <end position="32"/>
    </location>
</feature>
<keyword evidence="3" id="KW-0456">Lyase</keyword>
<keyword evidence="4" id="KW-1185">Reference proteome</keyword>
<evidence type="ECO:0000313" key="3">
    <source>
        <dbReference type="EMBL" id="MBB5049724.1"/>
    </source>
</evidence>
<proteinExistence type="predicted"/>
<reference evidence="3 4" key="1">
    <citation type="submission" date="2020-08" db="EMBL/GenBank/DDBJ databases">
        <title>Genomic Encyclopedia of Type Strains, Phase IV (KMG-IV): sequencing the most valuable type-strain genomes for metagenomic binning, comparative biology and taxonomic classification.</title>
        <authorList>
            <person name="Goeker M."/>
        </authorList>
    </citation>
    <scope>NUCLEOTIDE SEQUENCE [LARGE SCALE GENOMIC DNA]</scope>
    <source>
        <strain evidence="3 4">DSM 12706</strain>
    </source>
</reference>
<gene>
    <name evidence="3" type="ORF">HNR60_004508</name>
</gene>
<protein>
    <submittedName>
        <fullName evidence="3">3-vinyl bacteriochlorophyllide hydratase</fullName>
        <ecNumber evidence="3">4.2.1.-</ecNumber>
    </submittedName>
</protein>
<feature type="transmembrane region" description="Helical" evidence="2">
    <location>
        <begin position="122"/>
        <end position="146"/>
    </location>
</feature>
<dbReference type="GO" id="GO:0019685">
    <property type="term" value="P:photosynthesis, dark reaction"/>
    <property type="evidence" value="ECO:0007669"/>
    <property type="project" value="InterPro"/>
</dbReference>
<dbReference type="GO" id="GO:0030494">
    <property type="term" value="P:bacteriochlorophyll biosynthetic process"/>
    <property type="evidence" value="ECO:0007669"/>
    <property type="project" value="InterPro"/>
</dbReference>
<comment type="caution">
    <text evidence="3">The sequence shown here is derived from an EMBL/GenBank/DDBJ whole genome shotgun (WGS) entry which is preliminary data.</text>
</comment>
<feature type="transmembrane region" description="Helical" evidence="2">
    <location>
        <begin position="192"/>
        <end position="211"/>
    </location>
</feature>
<accession>A0A7W7Z886</accession>
<dbReference type="EMBL" id="JACHIH010000045">
    <property type="protein sequence ID" value="MBB5049724.1"/>
    <property type="molecule type" value="Genomic_DNA"/>
</dbReference>
<feature type="transmembrane region" description="Helical" evidence="2">
    <location>
        <begin position="153"/>
        <end position="180"/>
    </location>
</feature>
<keyword evidence="2" id="KW-0812">Transmembrane</keyword>
<evidence type="ECO:0000256" key="2">
    <source>
        <dbReference type="SAM" id="Phobius"/>
    </source>
</evidence>
<dbReference type="NCBIfam" id="TIGR02020">
    <property type="entry name" value="BchF"/>
    <property type="match status" value="1"/>
</dbReference>
<dbReference type="InterPro" id="IPR009905">
    <property type="entry name" value="BCHF"/>
</dbReference>
<dbReference type="EC" id="4.2.1.-" evidence="3"/>
<name>A0A7W7Z886_9BRAD</name>
<dbReference type="GO" id="GO:0016836">
    <property type="term" value="F:hydro-lyase activity"/>
    <property type="evidence" value="ECO:0007669"/>
    <property type="project" value="InterPro"/>
</dbReference>
<feature type="transmembrane region" description="Helical" evidence="2">
    <location>
        <begin position="92"/>
        <end position="116"/>
    </location>
</feature>
<dbReference type="AlphaFoldDB" id="A0A7W7Z886"/>
<evidence type="ECO:0000256" key="1">
    <source>
        <dbReference type="SAM" id="MobiDB-lite"/>
    </source>
</evidence>